<feature type="transmembrane region" description="Helical" evidence="1">
    <location>
        <begin position="54"/>
        <end position="74"/>
    </location>
</feature>
<accession>A0ABT4UCP2</accession>
<feature type="transmembrane region" description="Helical" evidence="1">
    <location>
        <begin position="109"/>
        <end position="130"/>
    </location>
</feature>
<feature type="transmembrane region" description="Helical" evidence="1">
    <location>
        <begin position="236"/>
        <end position="258"/>
    </location>
</feature>
<feature type="transmembrane region" description="Helical" evidence="1">
    <location>
        <begin position="24"/>
        <end position="42"/>
    </location>
</feature>
<evidence type="ECO:0000313" key="3">
    <source>
        <dbReference type="Proteomes" id="UP001527866"/>
    </source>
</evidence>
<reference evidence="2 3" key="1">
    <citation type="submission" date="2023-01" db="EMBL/GenBank/DDBJ databases">
        <title>Draft genome sequence of Nocardiopsis sp. RSe5-2 isolated from halophytes.</title>
        <authorList>
            <person name="Duangmal K."/>
            <person name="Chantavorakit T."/>
        </authorList>
    </citation>
    <scope>NUCLEOTIDE SEQUENCE [LARGE SCALE GENOMIC DNA]</scope>
    <source>
        <strain evidence="2 3">RSe5-2</strain>
    </source>
</reference>
<gene>
    <name evidence="2" type="ORF">O4J56_28005</name>
</gene>
<evidence type="ECO:0000313" key="2">
    <source>
        <dbReference type="EMBL" id="MDA2814521.1"/>
    </source>
</evidence>
<keyword evidence="3" id="KW-1185">Reference proteome</keyword>
<feature type="transmembrane region" description="Helical" evidence="1">
    <location>
        <begin position="142"/>
        <end position="166"/>
    </location>
</feature>
<name>A0ABT4UCP2_9ACTN</name>
<organism evidence="2 3">
    <name type="scientific">Nocardiopsis endophytica</name>
    <dbReference type="NCBI Taxonomy" id="3018445"/>
    <lineage>
        <taxon>Bacteria</taxon>
        <taxon>Bacillati</taxon>
        <taxon>Actinomycetota</taxon>
        <taxon>Actinomycetes</taxon>
        <taxon>Streptosporangiales</taxon>
        <taxon>Nocardiopsidaceae</taxon>
        <taxon>Nocardiopsis</taxon>
    </lineage>
</organism>
<comment type="caution">
    <text evidence="2">The sequence shown here is derived from an EMBL/GenBank/DDBJ whole genome shotgun (WGS) entry which is preliminary data.</text>
</comment>
<dbReference type="Proteomes" id="UP001527866">
    <property type="component" value="Unassembled WGS sequence"/>
</dbReference>
<proteinExistence type="predicted"/>
<keyword evidence="1" id="KW-1133">Transmembrane helix</keyword>
<keyword evidence="1" id="KW-0812">Transmembrane</keyword>
<dbReference type="RefSeq" id="WP_270689945.1">
    <property type="nucleotide sequence ID" value="NZ_JAQFWQ010000126.1"/>
</dbReference>
<keyword evidence="1" id="KW-0472">Membrane</keyword>
<protein>
    <recommendedName>
        <fullName evidence="4">ABC transporter permease</fullName>
    </recommendedName>
</protein>
<sequence>MTAWTAPALAGTLRYEALASVRRPTLWFAVVPLSLAALAVAWRSPSDIGDGTSHVGGAALVAGLLCSPAIGAALADRLARGRRPGMDDLVAAAPCGAAVRVPAVVAAPLAVALLPPFLVVLVCAVPAAVADGGPRPLAVAPAAFAAVAVPGAAVLTALACLLGLVLPLSLARVCAAGAWMWSTIASPDLSPLPTPTGTLLSPVGGYPAAAWFGERAVWADRGLAGPLSPAPGTGSALLNLAVVAALTALLLTLAGLAATRRG</sequence>
<dbReference type="EMBL" id="JAQFWQ010000126">
    <property type="protein sequence ID" value="MDA2814521.1"/>
    <property type="molecule type" value="Genomic_DNA"/>
</dbReference>
<evidence type="ECO:0000256" key="1">
    <source>
        <dbReference type="SAM" id="Phobius"/>
    </source>
</evidence>
<evidence type="ECO:0008006" key="4">
    <source>
        <dbReference type="Google" id="ProtNLM"/>
    </source>
</evidence>